<accession>A0A5E8CI51</accession>
<reference evidence="1" key="1">
    <citation type="submission" date="2019-09" db="EMBL/GenBank/DDBJ databases">
        <authorList>
            <person name="Needham M D."/>
        </authorList>
    </citation>
    <scope>NUCLEOTIDE SEQUENCE</scope>
</reference>
<dbReference type="AlphaFoldDB" id="A0A5E8CI51"/>
<dbReference type="EMBL" id="CABVLZ010000002">
    <property type="protein sequence ID" value="VVU94756.1"/>
    <property type="molecule type" value="Genomic_DNA"/>
</dbReference>
<organism evidence="1">
    <name type="scientific">seawater metagenome</name>
    <dbReference type="NCBI Taxonomy" id="1561972"/>
    <lineage>
        <taxon>unclassified sequences</taxon>
        <taxon>metagenomes</taxon>
        <taxon>ecological metagenomes</taxon>
    </lineage>
</organism>
<evidence type="ECO:0000313" key="1">
    <source>
        <dbReference type="EMBL" id="VVU94756.1"/>
    </source>
</evidence>
<protein>
    <submittedName>
        <fullName evidence="1">Uncharacterized protein</fullName>
    </submittedName>
</protein>
<gene>
    <name evidence="1" type="ORF">CPAV1605_481</name>
</gene>
<sequence length="311" mass="36802">MFELTFEDKHIIEQNDINSNIYNFIIKSFSKIGELVLSGDSNLESITCILTNNESYNFAFYPEKEYFLLEEDPNCIATFSDETFCVSEPFMNFLNYEVFSQMINLKVFHLNINFGFDCFEKKPNKLKKLITNDVLMFDAGFLDGIEHIEILDQKDDYDQYFVKLTESLENLPNSIQKLEIPINEEIWSETGDIFEKIFELIFNLLKLPNLKLKNIHFNGVENELEKILKKTIVIIKKYYDKEITDDQSGIQLMKTIEDLFKLTLFEEIPEDEKEEWLEFIRTSYRCTDYYKNGNKCNRYAIDNGKCKLHSN</sequence>
<name>A0A5E8CI51_9ZZZZ</name>
<proteinExistence type="predicted"/>